<proteinExistence type="predicted"/>
<dbReference type="PANTHER" id="PTHR11440">
    <property type="entry name" value="LECITHIN-CHOLESTEROL ACYLTRANSFERASE-RELATED"/>
    <property type="match status" value="1"/>
</dbReference>
<dbReference type="EMBL" id="JANBOJ010000147">
    <property type="protein sequence ID" value="KAJ1721818.1"/>
    <property type="molecule type" value="Genomic_DNA"/>
</dbReference>
<gene>
    <name evidence="2" type="ORF">LPJ53_003700</name>
</gene>
<reference evidence="2" key="1">
    <citation type="submission" date="2022-07" db="EMBL/GenBank/DDBJ databases">
        <title>Phylogenomic reconstructions and comparative analyses of Kickxellomycotina fungi.</title>
        <authorList>
            <person name="Reynolds N.K."/>
            <person name="Stajich J.E."/>
            <person name="Barry K."/>
            <person name="Grigoriev I.V."/>
            <person name="Crous P."/>
            <person name="Smith M.E."/>
        </authorList>
    </citation>
    <scope>NUCLEOTIDE SEQUENCE</scope>
    <source>
        <strain evidence="2">NBRC 32514</strain>
    </source>
</reference>
<dbReference type="Proteomes" id="UP001149813">
    <property type="component" value="Unassembled WGS sequence"/>
</dbReference>
<sequence>MSGTFSTGRVVRQLRQQTEEALKALGRAVKYGTAPWVFASGASSPSPSPSAGEADAHLLDKRRVNAQIPVKPVYIAPRNPVVLCHGLYGFDVKGPSRVPLLQVHYWRGIREALEGVGARVVVAKVAGTGGVRERAQQLDALLAGRAGGAQVNIVGHSMGGLDARYLITHIRPRSYAVGSLTTVCTPHRGSAFMDWCRDYLSLGYRVDPDQLIRDFATVWRPLHEARAAGAMAAADERLVAERISHVISRVVGGQAADPMDARLRDFAQFLTRVLGEGASRGEGARLWRLTQRSLASGDYLERSRSLLRMVYRRLMGALDTPAYACLTRDYCEGFFNPSTPDAPGVAYFSVGAFMDPLDVSGRANPLKIPNEIIGRAEGANDGFVSLRSAQWGEYLGSVRADHFDFTNRWRVTSLGRDFIGSVAYWSGKWAAWLRRSEGGGQGGQPASAGAGEGPGRMFPGGGGGGGGRFDPVDFYLRMGTVLYQRGF</sequence>
<organism evidence="2 3">
    <name type="scientific">Coemansia erecta</name>
    <dbReference type="NCBI Taxonomy" id="147472"/>
    <lineage>
        <taxon>Eukaryota</taxon>
        <taxon>Fungi</taxon>
        <taxon>Fungi incertae sedis</taxon>
        <taxon>Zoopagomycota</taxon>
        <taxon>Kickxellomycotina</taxon>
        <taxon>Kickxellomycetes</taxon>
        <taxon>Kickxellales</taxon>
        <taxon>Kickxellaceae</taxon>
        <taxon>Coemansia</taxon>
    </lineage>
</organism>
<dbReference type="Gene3D" id="3.40.50.1820">
    <property type="entry name" value="alpha/beta hydrolase"/>
    <property type="match status" value="2"/>
</dbReference>
<feature type="region of interest" description="Disordered" evidence="1">
    <location>
        <begin position="436"/>
        <end position="463"/>
    </location>
</feature>
<comment type="caution">
    <text evidence="2">The sequence shown here is derived from an EMBL/GenBank/DDBJ whole genome shotgun (WGS) entry which is preliminary data.</text>
</comment>
<dbReference type="InterPro" id="IPR029058">
    <property type="entry name" value="AB_hydrolase_fold"/>
</dbReference>
<feature type="compositionally biased region" description="Gly residues" evidence="1">
    <location>
        <begin position="450"/>
        <end position="463"/>
    </location>
</feature>
<evidence type="ECO:0000256" key="1">
    <source>
        <dbReference type="SAM" id="MobiDB-lite"/>
    </source>
</evidence>
<dbReference type="OrthoDB" id="5592486at2759"/>
<dbReference type="SUPFAM" id="SSF53474">
    <property type="entry name" value="alpha/beta-Hydrolases"/>
    <property type="match status" value="1"/>
</dbReference>
<evidence type="ECO:0008006" key="4">
    <source>
        <dbReference type="Google" id="ProtNLM"/>
    </source>
</evidence>
<evidence type="ECO:0000313" key="3">
    <source>
        <dbReference type="Proteomes" id="UP001149813"/>
    </source>
</evidence>
<evidence type="ECO:0000313" key="2">
    <source>
        <dbReference type="EMBL" id="KAJ1721818.1"/>
    </source>
</evidence>
<protein>
    <recommendedName>
        <fullName evidence="4">GPI inositol-deacylase</fullName>
    </recommendedName>
</protein>
<accession>A0A9W7Y044</accession>
<name>A0A9W7Y044_9FUNG</name>
<keyword evidence="3" id="KW-1185">Reference proteome</keyword>
<dbReference type="AlphaFoldDB" id="A0A9W7Y044"/>